<evidence type="ECO:0000259" key="3">
    <source>
        <dbReference type="Pfam" id="PF03372"/>
    </source>
</evidence>
<dbReference type="InterPro" id="IPR050410">
    <property type="entry name" value="CCR4/nocturin_mRNA_transcr"/>
</dbReference>
<comment type="caution">
    <text evidence="4">The sequence shown here is derived from an EMBL/GenBank/DDBJ whole genome shotgun (WGS) entry which is preliminary data.</text>
</comment>
<dbReference type="InterPro" id="IPR036691">
    <property type="entry name" value="Endo/exonu/phosph_ase_sf"/>
</dbReference>
<dbReference type="GO" id="GO:0006139">
    <property type="term" value="P:nucleobase-containing compound metabolic process"/>
    <property type="evidence" value="ECO:0007669"/>
    <property type="project" value="UniProtKB-ARBA"/>
</dbReference>
<organism evidence="4 5">
    <name type="scientific">Cyclostephanos tholiformis</name>
    <dbReference type="NCBI Taxonomy" id="382380"/>
    <lineage>
        <taxon>Eukaryota</taxon>
        <taxon>Sar</taxon>
        <taxon>Stramenopiles</taxon>
        <taxon>Ochrophyta</taxon>
        <taxon>Bacillariophyta</taxon>
        <taxon>Coscinodiscophyceae</taxon>
        <taxon>Thalassiosirophycidae</taxon>
        <taxon>Stephanodiscales</taxon>
        <taxon>Stephanodiscaceae</taxon>
        <taxon>Cyclostephanos</taxon>
    </lineage>
</organism>
<evidence type="ECO:0000313" key="4">
    <source>
        <dbReference type="EMBL" id="KAL3817605.1"/>
    </source>
</evidence>
<keyword evidence="2" id="KW-0378">Hydrolase</keyword>
<evidence type="ECO:0000313" key="5">
    <source>
        <dbReference type="Proteomes" id="UP001530377"/>
    </source>
</evidence>
<feature type="domain" description="Endonuclease/exonuclease/phosphatase" evidence="3">
    <location>
        <begin position="213"/>
        <end position="507"/>
    </location>
</feature>
<reference evidence="4 5" key="1">
    <citation type="submission" date="2024-10" db="EMBL/GenBank/DDBJ databases">
        <title>Updated reference genomes for cyclostephanoid diatoms.</title>
        <authorList>
            <person name="Roberts W.R."/>
            <person name="Alverson A.J."/>
        </authorList>
    </citation>
    <scope>NUCLEOTIDE SEQUENCE [LARGE SCALE GENOMIC DNA]</scope>
    <source>
        <strain evidence="4 5">AJA228-03</strain>
    </source>
</reference>
<name>A0ABD3RZF6_9STRA</name>
<evidence type="ECO:0000256" key="2">
    <source>
        <dbReference type="ARBA" id="ARBA00022801"/>
    </source>
</evidence>
<comment type="similarity">
    <text evidence="1">Belongs to the CCR4/nocturin family.</text>
</comment>
<dbReference type="PANTHER" id="PTHR12121">
    <property type="entry name" value="CARBON CATABOLITE REPRESSOR PROTEIN 4"/>
    <property type="match status" value="1"/>
</dbReference>
<dbReference type="GO" id="GO:0016787">
    <property type="term" value="F:hydrolase activity"/>
    <property type="evidence" value="ECO:0007669"/>
    <property type="project" value="UniProtKB-KW"/>
</dbReference>
<dbReference type="SUPFAM" id="SSF56219">
    <property type="entry name" value="DNase I-like"/>
    <property type="match status" value="1"/>
</dbReference>
<evidence type="ECO:0000256" key="1">
    <source>
        <dbReference type="ARBA" id="ARBA00010774"/>
    </source>
</evidence>
<gene>
    <name evidence="4" type="ORF">ACHAXA_006494</name>
</gene>
<dbReference type="Pfam" id="PF03372">
    <property type="entry name" value="Exo_endo_phos"/>
    <property type="match status" value="1"/>
</dbReference>
<dbReference type="PANTHER" id="PTHR12121:SF45">
    <property type="entry name" value="NOCTURNIN"/>
    <property type="match status" value="1"/>
</dbReference>
<keyword evidence="5" id="KW-1185">Reference proteome</keyword>
<protein>
    <recommendedName>
        <fullName evidence="3">Endonuclease/exonuclease/phosphatase domain-containing protein</fullName>
    </recommendedName>
</protein>
<proteinExistence type="inferred from homology"/>
<dbReference type="AlphaFoldDB" id="A0ABD3RZF6"/>
<dbReference type="Proteomes" id="UP001530377">
    <property type="component" value="Unassembled WGS sequence"/>
</dbReference>
<dbReference type="InterPro" id="IPR005135">
    <property type="entry name" value="Endo/exonuclease/phosphatase"/>
</dbReference>
<dbReference type="Gene3D" id="3.60.10.10">
    <property type="entry name" value="Endonuclease/exonuclease/phosphatase"/>
    <property type="match status" value="1"/>
</dbReference>
<accession>A0ABD3RZF6</accession>
<sequence length="516" mass="58058">MTHPIQGLLDRFGNEACASPAVIANPAKYPCFVRMHDYVDADVPSSANDDDRDRKTAIVWDKLRMAQDKLARAAGIHSSGVCEIDKIDDVVGLYPRFWVENKTPSRQWGKSAISDPAKVDDGKFSFTVATFNTLARGLSSGPADLFPAPFAREDLAEPFEIYGGFSSVRSPEIVLDFDVRKWRLLHVLLGGGLRDGIDGDSGATAHHWSRPAYDILALEEVDEYNSFFRPLLLNDVDVTEEDRTTERFHFINGYHGVFQPKPHSPCIPLGWYSDGVALFWNPDKFQTIARPSSLENHDADDIVTWIERGSFDGKLQDCDHDEINISNLRNQVYVIVPLQLKDSDKCLVVAATHLKAKKGLHNERIREAQATELRQRTEKMASELVKQGRSDVGILIVGDFNSESNDTSVRCILSQEGRSTNCAKWLFQSAYPLQDTDSSRENSLYTSWKIRGDEISRRIIDYIFYASRSTVGEKGGEGLHCTHYLSVPNDSEVENDRFPGFRYPSDHLLIAAKFVY</sequence>
<dbReference type="EMBL" id="JALLPB020000099">
    <property type="protein sequence ID" value="KAL3817605.1"/>
    <property type="molecule type" value="Genomic_DNA"/>
</dbReference>